<sequence>MRRRTLVRGSAEVRRTHSLLRLRTRLPSLGSRNAPPEAPSLHQPGGHTGAVKSGAVRLTGKERRRTARMRIHCR</sequence>
<accession>A0AAV7WJX1</accession>
<gene>
    <name evidence="2" type="ORF">NDU88_001918</name>
</gene>
<evidence type="ECO:0000313" key="2">
    <source>
        <dbReference type="EMBL" id="KAJ1214295.1"/>
    </source>
</evidence>
<feature type="compositionally biased region" description="Basic residues" evidence="1">
    <location>
        <begin position="62"/>
        <end position="74"/>
    </location>
</feature>
<dbReference type="EMBL" id="JANPWB010000001">
    <property type="protein sequence ID" value="KAJ1214295.1"/>
    <property type="molecule type" value="Genomic_DNA"/>
</dbReference>
<feature type="region of interest" description="Disordered" evidence="1">
    <location>
        <begin position="25"/>
        <end position="74"/>
    </location>
</feature>
<dbReference type="Proteomes" id="UP001066276">
    <property type="component" value="Chromosome 1_1"/>
</dbReference>
<evidence type="ECO:0000256" key="1">
    <source>
        <dbReference type="SAM" id="MobiDB-lite"/>
    </source>
</evidence>
<keyword evidence="3" id="KW-1185">Reference proteome</keyword>
<protein>
    <submittedName>
        <fullName evidence="2">Uncharacterized protein</fullName>
    </submittedName>
</protein>
<reference evidence="2" key="1">
    <citation type="journal article" date="2022" name="bioRxiv">
        <title>Sequencing and chromosome-scale assembly of the giantPleurodeles waltlgenome.</title>
        <authorList>
            <person name="Brown T."/>
            <person name="Elewa A."/>
            <person name="Iarovenko S."/>
            <person name="Subramanian E."/>
            <person name="Araus A.J."/>
            <person name="Petzold A."/>
            <person name="Susuki M."/>
            <person name="Suzuki K.-i.T."/>
            <person name="Hayashi T."/>
            <person name="Toyoda A."/>
            <person name="Oliveira C."/>
            <person name="Osipova E."/>
            <person name="Leigh N.D."/>
            <person name="Simon A."/>
            <person name="Yun M.H."/>
        </authorList>
    </citation>
    <scope>NUCLEOTIDE SEQUENCE</scope>
    <source>
        <strain evidence="2">20211129_DDA</strain>
        <tissue evidence="2">Liver</tissue>
    </source>
</reference>
<comment type="caution">
    <text evidence="2">The sequence shown here is derived from an EMBL/GenBank/DDBJ whole genome shotgun (WGS) entry which is preliminary data.</text>
</comment>
<name>A0AAV7WJX1_PLEWA</name>
<organism evidence="2 3">
    <name type="scientific">Pleurodeles waltl</name>
    <name type="common">Iberian ribbed newt</name>
    <dbReference type="NCBI Taxonomy" id="8319"/>
    <lineage>
        <taxon>Eukaryota</taxon>
        <taxon>Metazoa</taxon>
        <taxon>Chordata</taxon>
        <taxon>Craniata</taxon>
        <taxon>Vertebrata</taxon>
        <taxon>Euteleostomi</taxon>
        <taxon>Amphibia</taxon>
        <taxon>Batrachia</taxon>
        <taxon>Caudata</taxon>
        <taxon>Salamandroidea</taxon>
        <taxon>Salamandridae</taxon>
        <taxon>Pleurodelinae</taxon>
        <taxon>Pleurodeles</taxon>
    </lineage>
</organism>
<proteinExistence type="predicted"/>
<dbReference type="AlphaFoldDB" id="A0AAV7WJX1"/>
<evidence type="ECO:0000313" key="3">
    <source>
        <dbReference type="Proteomes" id="UP001066276"/>
    </source>
</evidence>